<dbReference type="GeneID" id="89976751"/>
<dbReference type="InterPro" id="IPR046347">
    <property type="entry name" value="bZIP_sf"/>
</dbReference>
<comment type="caution">
    <text evidence="3">The sequence shown here is derived from an EMBL/GenBank/DDBJ whole genome shotgun (WGS) entry which is preliminary data.</text>
</comment>
<dbReference type="PANTHER" id="PTHR37012:SF7">
    <property type="entry name" value="B-ZIP TRANSCRIPTION FACTOR (EUROFUNG)-RELATED"/>
    <property type="match status" value="1"/>
</dbReference>
<dbReference type="RefSeq" id="XP_064701730.1">
    <property type="nucleotide sequence ID" value="XM_064852133.1"/>
</dbReference>
<evidence type="ECO:0000313" key="4">
    <source>
        <dbReference type="Proteomes" id="UP001358417"/>
    </source>
</evidence>
<evidence type="ECO:0000256" key="2">
    <source>
        <dbReference type="SAM" id="MobiDB-lite"/>
    </source>
</evidence>
<proteinExistence type="predicted"/>
<protein>
    <recommendedName>
        <fullName evidence="5">BZIP domain-containing protein</fullName>
    </recommendedName>
</protein>
<feature type="region of interest" description="Disordered" evidence="2">
    <location>
        <begin position="1"/>
        <end position="37"/>
    </location>
</feature>
<feature type="compositionally biased region" description="Basic and acidic residues" evidence="2">
    <location>
        <begin position="15"/>
        <end position="37"/>
    </location>
</feature>
<dbReference type="PANTHER" id="PTHR37012">
    <property type="entry name" value="B-ZIP TRANSCRIPTION FACTOR (EUROFUNG)-RELATED"/>
    <property type="match status" value="1"/>
</dbReference>
<dbReference type="Proteomes" id="UP001358417">
    <property type="component" value="Unassembled WGS sequence"/>
</dbReference>
<dbReference type="InterPro" id="IPR021833">
    <property type="entry name" value="DUF3425"/>
</dbReference>
<evidence type="ECO:0000313" key="3">
    <source>
        <dbReference type="EMBL" id="KAK5046131.1"/>
    </source>
</evidence>
<feature type="region of interest" description="Disordered" evidence="2">
    <location>
        <begin position="129"/>
        <end position="150"/>
    </location>
</feature>
<dbReference type="Pfam" id="PF11905">
    <property type="entry name" value="DUF3425"/>
    <property type="match status" value="1"/>
</dbReference>
<dbReference type="SUPFAM" id="SSF57959">
    <property type="entry name" value="Leucine zipper domain"/>
    <property type="match status" value="1"/>
</dbReference>
<dbReference type="AlphaFoldDB" id="A0AAV9MXE3"/>
<keyword evidence="4" id="KW-1185">Reference proteome</keyword>
<evidence type="ECO:0000256" key="1">
    <source>
        <dbReference type="SAM" id="Coils"/>
    </source>
</evidence>
<sequence length="451" mass="51249">MDTPSSSVKPKLRKKDNDEVRAERKRIQDRLAQRATRERTKNRIAYLEQRLRNLEAGDKAGEIASLTKIIDSVRQDNNRLRNAMVKIRTAIDQAVLTTEDEHPLPSSQIDLDYSQIPFDQPTVSAELTENIAPDEQPTTSRRQNSVSTGSDVTEVVNGHYLHPIDAQDITMEAATGSIPGADEAETSLTGLEDFFAFSPTSLLEAFELGPTGWSSAVPSLFDSHFPRADPVTSIAPDVDKWHVSNGAFIGCLDSVKKKATSTTTLDLHVPFKAVIWGWDNVGAEAQHPVWQALRQVDQQVFGTWTSTAQRIALMYVCQTLIQYRENPSKENLERVPVFLRPRPSQERVQHPAVIDFLVWPGLRDRLVFEHKKYTSTGTFSAAFVEYFNFYWPFSDRDIFAFNPQNNRYEVSRVFLEYAYDFKNWTMKPGFFKKFPEMQHDIAAFEETGSFG</sequence>
<reference evidence="3 4" key="1">
    <citation type="submission" date="2023-08" db="EMBL/GenBank/DDBJ databases">
        <title>Black Yeasts Isolated from many extreme environments.</title>
        <authorList>
            <person name="Coleine C."/>
            <person name="Stajich J.E."/>
            <person name="Selbmann L."/>
        </authorList>
    </citation>
    <scope>NUCLEOTIDE SEQUENCE [LARGE SCALE GENOMIC DNA]</scope>
    <source>
        <strain evidence="3 4">CCFEE 5792</strain>
    </source>
</reference>
<feature type="compositionally biased region" description="Polar residues" evidence="2">
    <location>
        <begin position="136"/>
        <end position="150"/>
    </location>
</feature>
<evidence type="ECO:0008006" key="5">
    <source>
        <dbReference type="Google" id="ProtNLM"/>
    </source>
</evidence>
<name>A0AAV9MXE3_9EURO</name>
<feature type="coiled-coil region" evidence="1">
    <location>
        <begin position="37"/>
        <end position="83"/>
    </location>
</feature>
<dbReference type="Gene3D" id="1.20.5.170">
    <property type="match status" value="1"/>
</dbReference>
<gene>
    <name evidence="3" type="ORF">LTR84_008588</name>
</gene>
<dbReference type="CDD" id="cd14688">
    <property type="entry name" value="bZIP_YAP"/>
    <property type="match status" value="1"/>
</dbReference>
<organism evidence="3 4">
    <name type="scientific">Exophiala bonariae</name>
    <dbReference type="NCBI Taxonomy" id="1690606"/>
    <lineage>
        <taxon>Eukaryota</taxon>
        <taxon>Fungi</taxon>
        <taxon>Dikarya</taxon>
        <taxon>Ascomycota</taxon>
        <taxon>Pezizomycotina</taxon>
        <taxon>Eurotiomycetes</taxon>
        <taxon>Chaetothyriomycetidae</taxon>
        <taxon>Chaetothyriales</taxon>
        <taxon>Herpotrichiellaceae</taxon>
        <taxon>Exophiala</taxon>
    </lineage>
</organism>
<accession>A0AAV9MXE3</accession>
<dbReference type="GO" id="GO:0003700">
    <property type="term" value="F:DNA-binding transcription factor activity"/>
    <property type="evidence" value="ECO:0007669"/>
    <property type="project" value="InterPro"/>
</dbReference>
<dbReference type="EMBL" id="JAVRRD010000032">
    <property type="protein sequence ID" value="KAK5046131.1"/>
    <property type="molecule type" value="Genomic_DNA"/>
</dbReference>
<keyword evidence="1" id="KW-0175">Coiled coil</keyword>